<feature type="transmembrane region" description="Helical" evidence="1">
    <location>
        <begin position="6"/>
        <end position="27"/>
    </location>
</feature>
<organism evidence="2 3">
    <name type="scientific">Salinithrix halophila</name>
    <dbReference type="NCBI Taxonomy" id="1485204"/>
    <lineage>
        <taxon>Bacteria</taxon>
        <taxon>Bacillati</taxon>
        <taxon>Bacillota</taxon>
        <taxon>Bacilli</taxon>
        <taxon>Bacillales</taxon>
        <taxon>Thermoactinomycetaceae</taxon>
        <taxon>Salinithrix</taxon>
    </lineage>
</organism>
<keyword evidence="1" id="KW-0472">Membrane</keyword>
<dbReference type="EMBL" id="JBHSAP010000004">
    <property type="protein sequence ID" value="MFC4075528.1"/>
    <property type="molecule type" value="Genomic_DNA"/>
</dbReference>
<gene>
    <name evidence="2" type="primary">yabQ</name>
    <name evidence="2" type="ORF">ACFOUO_01745</name>
</gene>
<evidence type="ECO:0000256" key="1">
    <source>
        <dbReference type="SAM" id="Phobius"/>
    </source>
</evidence>
<dbReference type="Pfam" id="PF09578">
    <property type="entry name" value="Spore_YabQ"/>
    <property type="match status" value="1"/>
</dbReference>
<sequence length="195" mass="22812">MTLSTQWMTLGMMLGSGWLMGMLLDTYRIMARRFRLRGWVISLVDLLYWTAAAGIVFGLLMWSNWGELRFTVFVAVVMGWLAYHAWFSPAVTRVIQWGLRLVEYTIHLSLRVLYLTLWVPLATLWSLILRLLLLVTALFRGILRILLRLLAPVGRLFAPFGRRIRDWAEPVWRPALKGIHILIRLFKRRDNNGDE</sequence>
<dbReference type="RefSeq" id="WP_380701527.1">
    <property type="nucleotide sequence ID" value="NZ_JBHSAP010000004.1"/>
</dbReference>
<proteinExistence type="predicted"/>
<reference evidence="3" key="1">
    <citation type="journal article" date="2019" name="Int. J. Syst. Evol. Microbiol.">
        <title>The Global Catalogue of Microorganisms (GCM) 10K type strain sequencing project: providing services to taxonomists for standard genome sequencing and annotation.</title>
        <authorList>
            <consortium name="The Broad Institute Genomics Platform"/>
            <consortium name="The Broad Institute Genome Sequencing Center for Infectious Disease"/>
            <person name="Wu L."/>
            <person name="Ma J."/>
        </authorList>
    </citation>
    <scope>NUCLEOTIDE SEQUENCE [LARGE SCALE GENOMIC DNA]</scope>
    <source>
        <strain evidence="3">IBRC-M 10813</strain>
    </source>
</reference>
<comment type="caution">
    <text evidence="2">The sequence shown here is derived from an EMBL/GenBank/DDBJ whole genome shotgun (WGS) entry which is preliminary data.</text>
</comment>
<feature type="transmembrane region" description="Helical" evidence="1">
    <location>
        <begin position="68"/>
        <end position="89"/>
    </location>
</feature>
<keyword evidence="3" id="KW-1185">Reference proteome</keyword>
<keyword evidence="1" id="KW-0812">Transmembrane</keyword>
<feature type="transmembrane region" description="Helical" evidence="1">
    <location>
        <begin position="39"/>
        <end position="62"/>
    </location>
</feature>
<dbReference type="NCBIfam" id="TIGR02893">
    <property type="entry name" value="spore_yabQ"/>
    <property type="match status" value="1"/>
</dbReference>
<dbReference type="InterPro" id="IPR019074">
    <property type="entry name" value="YabQ"/>
</dbReference>
<dbReference type="Proteomes" id="UP001595843">
    <property type="component" value="Unassembled WGS sequence"/>
</dbReference>
<name>A0ABV8JAZ3_9BACL</name>
<evidence type="ECO:0000313" key="3">
    <source>
        <dbReference type="Proteomes" id="UP001595843"/>
    </source>
</evidence>
<accession>A0ABV8JAZ3</accession>
<evidence type="ECO:0000313" key="2">
    <source>
        <dbReference type="EMBL" id="MFC4075528.1"/>
    </source>
</evidence>
<keyword evidence="1" id="KW-1133">Transmembrane helix</keyword>
<protein>
    <submittedName>
        <fullName evidence="2">Spore cortex biosynthesis protein YabQ</fullName>
    </submittedName>
</protein>